<feature type="region of interest" description="Disordered" evidence="6">
    <location>
        <begin position="507"/>
        <end position="529"/>
    </location>
</feature>
<evidence type="ECO:0000256" key="5">
    <source>
        <dbReference type="PROSITE-ProRule" id="PRU00221"/>
    </source>
</evidence>
<dbReference type="InterPro" id="IPR015943">
    <property type="entry name" value="WD40/YVTN_repeat-like_dom_sf"/>
</dbReference>
<evidence type="ECO:0000313" key="9">
    <source>
        <dbReference type="Proteomes" id="UP001281761"/>
    </source>
</evidence>
<keyword evidence="2 5" id="KW-0853">WD repeat</keyword>
<dbReference type="SUPFAM" id="SSF50978">
    <property type="entry name" value="WD40 repeat-like"/>
    <property type="match status" value="1"/>
</dbReference>
<sequence length="594" mass="67294">MKQIKPALILMDLGPRAGGPIQKNLAAREKKLRYTYLQKTAKDKRLRDKLKKQRQHELKLEHDQKMMSIVQPEEVGYLQQEGHERTEKFRQSSIKEALDINAARKRFDLKLHEYGPYSLDYSRNGRYLLLGGSRGHIFMTDWLDSKPMCEFQVNQSVRDVHFLHNENLFAVAQKKYVYLYDNQGIEVQILKDMIDVSTLDFLPYHLLLTSIGTAGVLTYQDVSTGSLVARLKTRAGPCSVMCHNEFNGISILGHGNGVVTLWSPNCRESQKNGLVSMKCHYGAVSDASVGYVSDGMTGVYPYLVTTGIDGLMKVWDLRMYETVQTYNLYSRGNGTCIDVSQKGMIAVGGGRNGDKVLIYKDAITQHKSNPHLTHQLDAISSRVSSNIKKTLSLNGRAHNSSTGHTQQAQTNYGSIRKVKFCPYDDALGIGHGAGFSSIIVPGSGEPNYDSMEADPFETKKRRREGEVKAHLDKLPASMITLDVDQLGRVSERHQDRVKNLQELKQKFAEPKGEYDPSQGTPKKAKKKSKLQIKLAKQQKNVISREKIQLQHQLAKEKQEKARKRKLQELRRRNQQIEDNGGKVDPLERFMMKDE</sequence>
<keyword evidence="9" id="KW-1185">Reference proteome</keyword>
<evidence type="ECO:0000256" key="1">
    <source>
        <dbReference type="ARBA" id="ARBA00004604"/>
    </source>
</evidence>
<evidence type="ECO:0000256" key="3">
    <source>
        <dbReference type="ARBA" id="ARBA00022737"/>
    </source>
</evidence>
<evidence type="ECO:0000256" key="6">
    <source>
        <dbReference type="SAM" id="MobiDB-lite"/>
    </source>
</evidence>
<keyword evidence="3" id="KW-0677">Repeat</keyword>
<reference evidence="8 9" key="1">
    <citation type="journal article" date="2022" name="bioRxiv">
        <title>Genomics of Preaxostyla Flagellates Illuminates Evolutionary Transitions and the Path Towards Mitochondrial Loss.</title>
        <authorList>
            <person name="Novak L.V.F."/>
            <person name="Treitli S.C."/>
            <person name="Pyrih J."/>
            <person name="Halakuc P."/>
            <person name="Pipaliya S.V."/>
            <person name="Vacek V."/>
            <person name="Brzon O."/>
            <person name="Soukal P."/>
            <person name="Eme L."/>
            <person name="Dacks J.B."/>
            <person name="Karnkowska A."/>
            <person name="Elias M."/>
            <person name="Hampl V."/>
        </authorList>
    </citation>
    <scope>NUCLEOTIDE SEQUENCE [LARGE SCALE GENOMIC DNA]</scope>
    <source>
        <strain evidence="8">NAU3</strain>
        <tissue evidence="8">Gut</tissue>
    </source>
</reference>
<dbReference type="InterPro" id="IPR012952">
    <property type="entry name" value="BING4_C_dom"/>
</dbReference>
<feature type="domain" description="BING4 C-terminal" evidence="7">
    <location>
        <begin position="408"/>
        <end position="483"/>
    </location>
</feature>
<name>A0ABQ9YCS4_9EUKA</name>
<dbReference type="Proteomes" id="UP001281761">
    <property type="component" value="Unassembled WGS sequence"/>
</dbReference>
<evidence type="ECO:0000256" key="4">
    <source>
        <dbReference type="ARBA" id="ARBA00023242"/>
    </source>
</evidence>
<dbReference type="Pfam" id="PF08149">
    <property type="entry name" value="BING4CT"/>
    <property type="match status" value="1"/>
</dbReference>
<feature type="repeat" description="WD" evidence="5">
    <location>
        <begin position="302"/>
        <end position="325"/>
    </location>
</feature>
<dbReference type="InterPro" id="IPR036322">
    <property type="entry name" value="WD40_repeat_dom_sf"/>
</dbReference>
<evidence type="ECO:0000313" key="8">
    <source>
        <dbReference type="EMBL" id="KAK2961399.1"/>
    </source>
</evidence>
<dbReference type="InterPro" id="IPR040315">
    <property type="entry name" value="WDR46/Utp7"/>
</dbReference>
<dbReference type="Gene3D" id="2.130.10.10">
    <property type="entry name" value="YVTN repeat-like/Quinoprotein amine dehydrogenase"/>
    <property type="match status" value="1"/>
</dbReference>
<dbReference type="PROSITE" id="PS50082">
    <property type="entry name" value="WD_REPEATS_2"/>
    <property type="match status" value="1"/>
</dbReference>
<keyword evidence="4" id="KW-0539">Nucleus</keyword>
<protein>
    <submittedName>
        <fullName evidence="8">U3 small nucleolar RNA-associated protein 7</fullName>
    </submittedName>
</protein>
<gene>
    <name evidence="8" type="ORF">BLNAU_3520</name>
</gene>
<dbReference type="PANTHER" id="PTHR14085:SF3">
    <property type="entry name" value="WD REPEAT-CONTAINING PROTEIN 46"/>
    <property type="match status" value="1"/>
</dbReference>
<dbReference type="SMART" id="SM01033">
    <property type="entry name" value="BING4CT"/>
    <property type="match status" value="1"/>
</dbReference>
<comment type="caution">
    <text evidence="8">The sequence shown here is derived from an EMBL/GenBank/DDBJ whole genome shotgun (WGS) entry which is preliminary data.</text>
</comment>
<comment type="subcellular location">
    <subcellularLocation>
        <location evidence="1">Nucleus</location>
        <location evidence="1">Nucleolus</location>
    </subcellularLocation>
</comment>
<dbReference type="SMART" id="SM00320">
    <property type="entry name" value="WD40"/>
    <property type="match status" value="4"/>
</dbReference>
<evidence type="ECO:0000256" key="2">
    <source>
        <dbReference type="ARBA" id="ARBA00022574"/>
    </source>
</evidence>
<dbReference type="InterPro" id="IPR001680">
    <property type="entry name" value="WD40_rpt"/>
</dbReference>
<proteinExistence type="predicted"/>
<accession>A0ABQ9YCS4</accession>
<dbReference type="PANTHER" id="PTHR14085">
    <property type="entry name" value="WD-REPEAT PROTEIN BING4"/>
    <property type="match status" value="1"/>
</dbReference>
<evidence type="ECO:0000259" key="7">
    <source>
        <dbReference type="SMART" id="SM01033"/>
    </source>
</evidence>
<organism evidence="8 9">
    <name type="scientific">Blattamonas nauphoetae</name>
    <dbReference type="NCBI Taxonomy" id="2049346"/>
    <lineage>
        <taxon>Eukaryota</taxon>
        <taxon>Metamonada</taxon>
        <taxon>Preaxostyla</taxon>
        <taxon>Oxymonadida</taxon>
        <taxon>Blattamonas</taxon>
    </lineage>
</organism>
<dbReference type="EMBL" id="JARBJD010000016">
    <property type="protein sequence ID" value="KAK2961399.1"/>
    <property type="molecule type" value="Genomic_DNA"/>
</dbReference>
<feature type="region of interest" description="Disordered" evidence="6">
    <location>
        <begin position="569"/>
        <end position="594"/>
    </location>
</feature>